<evidence type="ECO:0000313" key="10">
    <source>
        <dbReference type="EMBL" id="KAK4465338.1"/>
    </source>
</evidence>
<evidence type="ECO:0000256" key="2">
    <source>
        <dbReference type="ARBA" id="ARBA00006939"/>
    </source>
</evidence>
<feature type="transmembrane region" description="Helical" evidence="8">
    <location>
        <begin position="65"/>
        <end position="91"/>
    </location>
</feature>
<feature type="transmembrane region" description="Helical" evidence="8">
    <location>
        <begin position="38"/>
        <end position="58"/>
    </location>
</feature>
<dbReference type="GO" id="GO:0071578">
    <property type="term" value="P:zinc ion import across plasma membrane"/>
    <property type="evidence" value="ECO:0007669"/>
    <property type="project" value="TreeGrafter"/>
</dbReference>
<comment type="similarity">
    <text evidence="2 8">Belongs to the ZIP transporter (TC 2.A.5) family.</text>
</comment>
<dbReference type="PANTHER" id="PTHR11040:SF32">
    <property type="entry name" value="ZINC-REGULATED TRANSPORTER 1"/>
    <property type="match status" value="1"/>
</dbReference>
<evidence type="ECO:0000256" key="5">
    <source>
        <dbReference type="ARBA" id="ARBA00022989"/>
    </source>
</evidence>
<dbReference type="InterPro" id="IPR004698">
    <property type="entry name" value="Zn/Fe_permease_fun/pln"/>
</dbReference>
<evidence type="ECO:0000256" key="6">
    <source>
        <dbReference type="ARBA" id="ARBA00023065"/>
    </source>
</evidence>
<keyword evidence="6 8" id="KW-0406">Ion transport</keyword>
<protein>
    <submittedName>
        <fullName evidence="10">Zinc/iron permease</fullName>
    </submittedName>
</protein>
<feature type="transmembrane region" description="Helical" evidence="8">
    <location>
        <begin position="331"/>
        <end position="351"/>
    </location>
</feature>
<evidence type="ECO:0000256" key="4">
    <source>
        <dbReference type="ARBA" id="ARBA00022692"/>
    </source>
</evidence>
<dbReference type="GO" id="GO:0005886">
    <property type="term" value="C:plasma membrane"/>
    <property type="evidence" value="ECO:0007669"/>
    <property type="project" value="TreeGrafter"/>
</dbReference>
<proteinExistence type="inferred from homology"/>
<dbReference type="EMBL" id="MU864940">
    <property type="protein sequence ID" value="KAK4465338.1"/>
    <property type="molecule type" value="Genomic_DNA"/>
</dbReference>
<organism evidence="10 11">
    <name type="scientific">Cladorrhinum samala</name>
    <dbReference type="NCBI Taxonomy" id="585594"/>
    <lineage>
        <taxon>Eukaryota</taxon>
        <taxon>Fungi</taxon>
        <taxon>Dikarya</taxon>
        <taxon>Ascomycota</taxon>
        <taxon>Pezizomycotina</taxon>
        <taxon>Sordariomycetes</taxon>
        <taxon>Sordariomycetidae</taxon>
        <taxon>Sordariales</taxon>
        <taxon>Podosporaceae</taxon>
        <taxon>Cladorrhinum</taxon>
    </lineage>
</organism>
<feature type="transmembrane region" description="Helical" evidence="8">
    <location>
        <begin position="363"/>
        <end position="381"/>
    </location>
</feature>
<dbReference type="Proteomes" id="UP001321749">
    <property type="component" value="Unassembled WGS sequence"/>
</dbReference>
<accession>A0AAV9HYB0</accession>
<keyword evidence="11" id="KW-1185">Reference proteome</keyword>
<evidence type="ECO:0000256" key="7">
    <source>
        <dbReference type="ARBA" id="ARBA00023136"/>
    </source>
</evidence>
<evidence type="ECO:0000313" key="11">
    <source>
        <dbReference type="Proteomes" id="UP001321749"/>
    </source>
</evidence>
<dbReference type="GO" id="GO:0000006">
    <property type="term" value="F:high-affinity zinc transmembrane transporter activity"/>
    <property type="evidence" value="ECO:0007669"/>
    <property type="project" value="TreeGrafter"/>
</dbReference>
<dbReference type="InterPro" id="IPR003689">
    <property type="entry name" value="ZIP"/>
</dbReference>
<reference evidence="10" key="1">
    <citation type="journal article" date="2023" name="Mol. Phylogenet. Evol.">
        <title>Genome-scale phylogeny and comparative genomics of the fungal order Sordariales.</title>
        <authorList>
            <person name="Hensen N."/>
            <person name="Bonometti L."/>
            <person name="Westerberg I."/>
            <person name="Brannstrom I.O."/>
            <person name="Guillou S."/>
            <person name="Cros-Aarteil S."/>
            <person name="Calhoun S."/>
            <person name="Haridas S."/>
            <person name="Kuo A."/>
            <person name="Mondo S."/>
            <person name="Pangilinan J."/>
            <person name="Riley R."/>
            <person name="LaButti K."/>
            <person name="Andreopoulos B."/>
            <person name="Lipzen A."/>
            <person name="Chen C."/>
            <person name="Yan M."/>
            <person name="Daum C."/>
            <person name="Ng V."/>
            <person name="Clum A."/>
            <person name="Steindorff A."/>
            <person name="Ohm R.A."/>
            <person name="Martin F."/>
            <person name="Silar P."/>
            <person name="Natvig D.O."/>
            <person name="Lalanne C."/>
            <person name="Gautier V."/>
            <person name="Ament-Velasquez S.L."/>
            <person name="Kruys A."/>
            <person name="Hutchinson M.I."/>
            <person name="Powell A.J."/>
            <person name="Barry K."/>
            <person name="Miller A.N."/>
            <person name="Grigoriev I.V."/>
            <person name="Debuchy R."/>
            <person name="Gladieux P."/>
            <person name="Hiltunen Thoren M."/>
            <person name="Johannesson H."/>
        </authorList>
    </citation>
    <scope>NUCLEOTIDE SEQUENCE</scope>
    <source>
        <strain evidence="10">PSN324</strain>
    </source>
</reference>
<comment type="caution">
    <text evidence="10">The sequence shown here is derived from an EMBL/GenBank/DDBJ whole genome shotgun (WGS) entry which is preliminary data.</text>
</comment>
<keyword evidence="5 8" id="KW-1133">Transmembrane helix</keyword>
<gene>
    <name evidence="10" type="ORF">QBC42DRAFT_18229</name>
</gene>
<feature type="transmembrane region" description="Helical" evidence="8">
    <location>
        <begin position="289"/>
        <end position="311"/>
    </location>
</feature>
<feature type="transmembrane region" description="Helical" evidence="8">
    <location>
        <begin position="227"/>
        <end position="246"/>
    </location>
</feature>
<evidence type="ECO:0000256" key="8">
    <source>
        <dbReference type="RuleBase" id="RU362088"/>
    </source>
</evidence>
<feature type="transmembrane region" description="Helical" evidence="8">
    <location>
        <begin position="117"/>
        <end position="137"/>
    </location>
</feature>
<evidence type="ECO:0000256" key="1">
    <source>
        <dbReference type="ARBA" id="ARBA00004141"/>
    </source>
</evidence>
<comment type="subcellular location">
    <subcellularLocation>
        <location evidence="1 8">Membrane</location>
        <topology evidence="1 8">Multi-pass membrane protein</topology>
    </subcellularLocation>
</comment>
<name>A0AAV9HYB0_9PEZI</name>
<feature type="transmembrane region" description="Helical" evidence="8">
    <location>
        <begin position="258"/>
        <end position="277"/>
    </location>
</feature>
<keyword evidence="4 8" id="KW-0812">Transmembrane</keyword>
<dbReference type="Pfam" id="PF02535">
    <property type="entry name" value="Zip"/>
    <property type="match status" value="1"/>
</dbReference>
<reference evidence="10" key="2">
    <citation type="submission" date="2023-06" db="EMBL/GenBank/DDBJ databases">
        <authorList>
            <consortium name="Lawrence Berkeley National Laboratory"/>
            <person name="Mondo S.J."/>
            <person name="Hensen N."/>
            <person name="Bonometti L."/>
            <person name="Westerberg I."/>
            <person name="Brannstrom I.O."/>
            <person name="Guillou S."/>
            <person name="Cros-Aarteil S."/>
            <person name="Calhoun S."/>
            <person name="Haridas S."/>
            <person name="Kuo A."/>
            <person name="Pangilinan J."/>
            <person name="Riley R."/>
            <person name="Labutti K."/>
            <person name="Andreopoulos B."/>
            <person name="Lipzen A."/>
            <person name="Chen C."/>
            <person name="Yanf M."/>
            <person name="Daum C."/>
            <person name="Ng V."/>
            <person name="Clum A."/>
            <person name="Steindorff A."/>
            <person name="Ohm R."/>
            <person name="Martin F."/>
            <person name="Silar P."/>
            <person name="Natvig D."/>
            <person name="Lalanne C."/>
            <person name="Gautier V."/>
            <person name="Ament-Velasquez S.L."/>
            <person name="Kruys A."/>
            <person name="Hutchinson M.I."/>
            <person name="Powell A.J."/>
            <person name="Barry K."/>
            <person name="Miller A.N."/>
            <person name="Grigoriev I.V."/>
            <person name="Debuchy R."/>
            <person name="Gladieux P."/>
            <person name="Thoren M.H."/>
            <person name="Johannesson H."/>
        </authorList>
    </citation>
    <scope>NUCLEOTIDE SEQUENCE</scope>
    <source>
        <strain evidence="10">PSN324</strain>
    </source>
</reference>
<feature type="region of interest" description="Disordered" evidence="9">
    <location>
        <begin position="169"/>
        <end position="214"/>
    </location>
</feature>
<sequence>MFDPERVDLTDEASIRDVICFITSDDDDGGNSRTGLRIAAIFTILVTSTFCTAFPIWATRAQRYLPLYFLLFARYFGVGVIIATAFIHLLVPAYESIGPMSCVGATGGWQTYTWPPAIAMVSFMMVFLMGFLAEWYLERRCDRGHHPGDKSADVEGAIPLQAPATHNHHQDHQFLHSGDQDAPTRPPALDASKKEAVGDKVSAAPSRSSSPDQVDDAKADLVMRGQIVSFLVLEFGVIFHSVIIGLNLGVTGPELTTLFPVLTFHQAFEGLGIGTRISTIRFSRRLRWVPWAACIAYGLTTPISIAIGMGVSHSYDPGSYTANVVSGLLDSISAGILLYTGAIELLARDFLFNPERTRDNKQITFMLVCLCLGMAIMALLGKWA</sequence>
<keyword evidence="7 8" id="KW-0472">Membrane</keyword>
<dbReference type="AlphaFoldDB" id="A0AAV9HYB0"/>
<dbReference type="NCBIfam" id="TIGR00820">
    <property type="entry name" value="zip"/>
    <property type="match status" value="1"/>
</dbReference>
<dbReference type="PANTHER" id="PTHR11040">
    <property type="entry name" value="ZINC/IRON TRANSPORTER"/>
    <property type="match status" value="1"/>
</dbReference>
<evidence type="ECO:0000256" key="3">
    <source>
        <dbReference type="ARBA" id="ARBA00022448"/>
    </source>
</evidence>
<keyword evidence="3 8" id="KW-0813">Transport</keyword>
<evidence type="ECO:0000256" key="9">
    <source>
        <dbReference type="SAM" id="MobiDB-lite"/>
    </source>
</evidence>